<gene>
    <name evidence="10" type="ORF">B7Z01_09420</name>
</gene>
<evidence type="ECO:0000256" key="6">
    <source>
        <dbReference type="ARBA" id="ARBA00022692"/>
    </source>
</evidence>
<comment type="similarity">
    <text evidence="2">Belongs to the protein kinase superfamily. ADCK protein kinase family.</text>
</comment>
<evidence type="ECO:0000313" key="11">
    <source>
        <dbReference type="Proteomes" id="UP000215595"/>
    </source>
</evidence>
<dbReference type="UniPathway" id="UPA00232"/>
<evidence type="ECO:0000256" key="5">
    <source>
        <dbReference type="ARBA" id="ARBA00022688"/>
    </source>
</evidence>
<dbReference type="PANTHER" id="PTHR10566">
    <property type="entry name" value="CHAPERONE-ACTIVITY OF BC1 COMPLEX CABC1 -RELATED"/>
    <property type="match status" value="1"/>
</dbReference>
<protein>
    <submittedName>
        <fullName evidence="10">2-polyprenylphenol 6-hydroxylase</fullName>
    </submittedName>
</protein>
<evidence type="ECO:0000256" key="3">
    <source>
        <dbReference type="ARBA" id="ARBA00022475"/>
    </source>
</evidence>
<evidence type="ECO:0000259" key="9">
    <source>
        <dbReference type="Pfam" id="PF03109"/>
    </source>
</evidence>
<evidence type="ECO:0000256" key="1">
    <source>
        <dbReference type="ARBA" id="ARBA00005020"/>
    </source>
</evidence>
<keyword evidence="6" id="KW-0812">Transmembrane</keyword>
<keyword evidence="8" id="KW-0472">Membrane</keyword>
<evidence type="ECO:0000256" key="2">
    <source>
        <dbReference type="ARBA" id="ARBA00009670"/>
    </source>
</evidence>
<accession>A0A258FMB0</accession>
<evidence type="ECO:0000256" key="7">
    <source>
        <dbReference type="ARBA" id="ARBA00022989"/>
    </source>
</evidence>
<dbReference type="PANTHER" id="PTHR10566:SF113">
    <property type="entry name" value="PROTEIN ACTIVITY OF BC1 COMPLEX KINASE 7, CHLOROPLASTIC"/>
    <property type="match status" value="1"/>
</dbReference>
<dbReference type="Pfam" id="PF03109">
    <property type="entry name" value="ABC1"/>
    <property type="match status" value="1"/>
</dbReference>
<evidence type="ECO:0000256" key="4">
    <source>
        <dbReference type="ARBA" id="ARBA00022519"/>
    </source>
</evidence>
<comment type="pathway">
    <text evidence="1">Cofactor biosynthesis; ubiquinone biosynthesis [regulation].</text>
</comment>
<dbReference type="InterPro" id="IPR011009">
    <property type="entry name" value="Kinase-like_dom_sf"/>
</dbReference>
<comment type="caution">
    <text evidence="10">The sequence shown here is derived from an EMBL/GenBank/DDBJ whole genome shotgun (WGS) entry which is preliminary data.</text>
</comment>
<reference evidence="10 11" key="1">
    <citation type="submission" date="2017-03" db="EMBL/GenBank/DDBJ databases">
        <title>Lifting the veil on microbial sulfur biogeochemistry in mining wastewaters.</title>
        <authorList>
            <person name="Kantor R.S."/>
            <person name="Colenbrander Nelson T."/>
            <person name="Marshall S."/>
            <person name="Bennett D."/>
            <person name="Apte S."/>
            <person name="Camacho D."/>
            <person name="Thomas B.C."/>
            <person name="Warren L.A."/>
            <person name="Banfield J.F."/>
        </authorList>
    </citation>
    <scope>NUCLEOTIDE SEQUENCE [LARGE SCALE GENOMIC DNA]</scope>
    <source>
        <strain evidence="10">32-69-9</strain>
    </source>
</reference>
<keyword evidence="7" id="KW-1133">Transmembrane helix</keyword>
<keyword evidence="4" id="KW-0997">Cell inner membrane</keyword>
<dbReference type="NCBIfam" id="TIGR01982">
    <property type="entry name" value="UbiB"/>
    <property type="match status" value="1"/>
</dbReference>
<keyword evidence="3" id="KW-1003">Cell membrane</keyword>
<evidence type="ECO:0000313" key="10">
    <source>
        <dbReference type="EMBL" id="OYX33104.1"/>
    </source>
</evidence>
<dbReference type="GO" id="GO:0006744">
    <property type="term" value="P:ubiquinone biosynthetic process"/>
    <property type="evidence" value="ECO:0007669"/>
    <property type="project" value="UniProtKB-UniPathway"/>
</dbReference>
<keyword evidence="5" id="KW-0831">Ubiquinone biosynthesis</keyword>
<feature type="domain" description="ABC1 atypical kinase-like" evidence="9">
    <location>
        <begin position="117"/>
        <end position="365"/>
    </location>
</feature>
<evidence type="ECO:0000256" key="8">
    <source>
        <dbReference type="ARBA" id="ARBA00023136"/>
    </source>
</evidence>
<dbReference type="AlphaFoldDB" id="A0A258FMB0"/>
<sequence length="532" mass="58002">MGGLSLNPSYRVAPAAPPTVPVRDPIGAIWRLIRWGGALARHDALLPREITHLLPAWFRPVAGFVHLFAGKDGRNGRPGQRLGRAFETLGPVAIKLGQVMATRADIFGIEFARDLGRLKDSLPPFPTDQARREIERSIGRPVDSLFLDFGDPVGAASLAQAHPAWLADGRKVAVKVLRPGVERRVVTGLDAMRLAAGLVDRLVPAARRLEPRAFVETVARSMYLELDMRLEAAAASELHDIMEKARADGAHMSAPKVVWDGVGKRVLTLEWATGLPMTDPEAIRQPGMDINALADNVVRAFLVQALDHGTFHADLHEGNLFTHAPAELTAIDFGIVGRLGPAERRYLAEILWGFLTRDYPRIARVHFEAGYVPPHHSVEAFAQALRAVGEPVIGRAASQVSMGRLLGQLFEITALFDMHLRPELILLQKTMVSVEGVARRLNPDHDLWSAAQPVVERWIMRELGPRAQVRDALKEGLAAARAISRLVQDPPATQTVVVERVQPSRWLGVGVGVAVALSTAALVLSLWPGSLG</sequence>
<name>A0A258FMB0_9CAUL</name>
<organism evidence="10 11">
    <name type="scientific">Brevundimonas subvibrioides</name>
    <dbReference type="NCBI Taxonomy" id="74313"/>
    <lineage>
        <taxon>Bacteria</taxon>
        <taxon>Pseudomonadati</taxon>
        <taxon>Pseudomonadota</taxon>
        <taxon>Alphaproteobacteria</taxon>
        <taxon>Caulobacterales</taxon>
        <taxon>Caulobacteraceae</taxon>
        <taxon>Brevundimonas</taxon>
    </lineage>
</organism>
<dbReference type="EMBL" id="NCEB01000018">
    <property type="protein sequence ID" value="OYX33104.1"/>
    <property type="molecule type" value="Genomic_DNA"/>
</dbReference>
<dbReference type="Proteomes" id="UP000215595">
    <property type="component" value="Unassembled WGS sequence"/>
</dbReference>
<proteinExistence type="inferred from homology"/>
<dbReference type="InterPro" id="IPR004147">
    <property type="entry name" value="ABC1_dom"/>
</dbReference>
<dbReference type="InterPro" id="IPR010232">
    <property type="entry name" value="UbiB"/>
</dbReference>
<dbReference type="SUPFAM" id="SSF56112">
    <property type="entry name" value="Protein kinase-like (PK-like)"/>
    <property type="match status" value="1"/>
</dbReference>
<dbReference type="InterPro" id="IPR050154">
    <property type="entry name" value="UbiB_kinase"/>
</dbReference>